<dbReference type="RefSeq" id="WP_201104047.1">
    <property type="nucleotide sequence ID" value="NZ_CP067977.1"/>
</dbReference>
<organism evidence="1 2">
    <name type="scientific">Brevundimonas vitisensis</name>
    <dbReference type="NCBI Taxonomy" id="2800818"/>
    <lineage>
        <taxon>Bacteria</taxon>
        <taxon>Pseudomonadati</taxon>
        <taxon>Pseudomonadota</taxon>
        <taxon>Alphaproteobacteria</taxon>
        <taxon>Caulobacterales</taxon>
        <taxon>Caulobacteraceae</taxon>
        <taxon>Brevundimonas</taxon>
    </lineage>
</organism>
<keyword evidence="2" id="KW-1185">Reference proteome</keyword>
<sequence length="72" mass="8075">MIRPAKVEFYLGTDQYARRTNLKGFLQTNGQYSWAIVSEAVNQRDEGETIRSLTTAQLVEIGLVAGQIESLK</sequence>
<dbReference type="EMBL" id="CP067977">
    <property type="protein sequence ID" value="QQQ19696.1"/>
    <property type="molecule type" value="Genomic_DNA"/>
</dbReference>
<gene>
    <name evidence="1" type="ORF">JIP62_06305</name>
</gene>
<reference evidence="1 2" key="1">
    <citation type="submission" date="2021-01" db="EMBL/GenBank/DDBJ databases">
        <title>Brevundimonas vitis sp. nov., an bacterium isolated from grape (Vitis vinifera).</title>
        <authorList>
            <person name="Jiang L."/>
            <person name="Lee J."/>
        </authorList>
    </citation>
    <scope>NUCLEOTIDE SEQUENCE [LARGE SCALE GENOMIC DNA]</scope>
    <source>
        <strain evidence="1 2">GRTSA-9</strain>
    </source>
</reference>
<evidence type="ECO:0000313" key="1">
    <source>
        <dbReference type="EMBL" id="QQQ19696.1"/>
    </source>
</evidence>
<protein>
    <submittedName>
        <fullName evidence="1">Uncharacterized protein</fullName>
    </submittedName>
</protein>
<name>A0ABX7BTR3_9CAUL</name>
<proteinExistence type="predicted"/>
<accession>A0ABX7BTR3</accession>
<evidence type="ECO:0000313" key="2">
    <source>
        <dbReference type="Proteomes" id="UP000595448"/>
    </source>
</evidence>
<dbReference type="Proteomes" id="UP000595448">
    <property type="component" value="Chromosome"/>
</dbReference>